<dbReference type="Pfam" id="PF00201">
    <property type="entry name" value="UDPGT"/>
    <property type="match status" value="1"/>
</dbReference>
<keyword evidence="5" id="KW-1185">Reference proteome</keyword>
<reference evidence="4" key="2">
    <citation type="submission" date="2018-10" db="UniProtKB">
        <authorList>
            <consortium name="EnsemblPlants"/>
        </authorList>
    </citation>
    <scope>IDENTIFICATION</scope>
</reference>
<dbReference type="Gramene" id="TraesCLE_scaffold_014298_01G000200.1">
    <property type="protein sequence ID" value="TraesCLE_scaffold_014298_01G000200.1"/>
    <property type="gene ID" value="TraesCLE_scaffold_014298_01G000200"/>
</dbReference>
<evidence type="ECO:0000256" key="3">
    <source>
        <dbReference type="ARBA" id="ARBA00022679"/>
    </source>
</evidence>
<dbReference type="InterPro" id="IPR002213">
    <property type="entry name" value="UDP_glucos_trans"/>
</dbReference>
<dbReference type="Gramene" id="TraesKAR6B01G0062870.1">
    <property type="protein sequence ID" value="cds.TraesKAR6B01G0062870.1"/>
    <property type="gene ID" value="TraesKAR6B01G0062870"/>
</dbReference>
<dbReference type="FunFam" id="3.40.50.2000:FF:000063">
    <property type="entry name" value="Glycosyltransferase"/>
    <property type="match status" value="1"/>
</dbReference>
<dbReference type="Gramene" id="TraesRN6B0100254000.1">
    <property type="protein sequence ID" value="TraesRN6B0100254000.1"/>
    <property type="gene ID" value="TraesRN6B0100254000"/>
</dbReference>
<reference evidence="4" key="1">
    <citation type="submission" date="2018-08" db="EMBL/GenBank/DDBJ databases">
        <authorList>
            <person name="Rossello M."/>
        </authorList>
    </citation>
    <scope>NUCLEOTIDE SEQUENCE [LARGE SCALE GENOMIC DNA]</scope>
    <source>
        <strain evidence="4">cv. Chinese Spring</strain>
    </source>
</reference>
<dbReference type="PANTHER" id="PTHR48047">
    <property type="entry name" value="GLYCOSYLTRANSFERASE"/>
    <property type="match status" value="1"/>
</dbReference>
<name>A0A3B6PFK7_WHEAT</name>
<evidence type="ECO:0000313" key="4">
    <source>
        <dbReference type="EnsemblPlants" id="TraesCS6B02G106600.1.cds1"/>
    </source>
</evidence>
<dbReference type="PANTHER" id="PTHR48047:SF45">
    <property type="entry name" value="SCOPOLETIN GLUCOSYLTRANSFERASE-LIKE"/>
    <property type="match status" value="1"/>
</dbReference>
<evidence type="ECO:0000256" key="2">
    <source>
        <dbReference type="ARBA" id="ARBA00022676"/>
    </source>
</evidence>
<dbReference type="EnsemblPlants" id="TraesCS6B02G106600.1">
    <property type="protein sequence ID" value="TraesCS6B02G106600.1.cds1"/>
    <property type="gene ID" value="TraesCS6B02G106600"/>
</dbReference>
<comment type="similarity">
    <text evidence="1">Belongs to the UDP-glycosyltransferase family.</text>
</comment>
<dbReference type="Gramene" id="TraesROB_scaffold_045895_01G000200.1">
    <property type="protein sequence ID" value="TraesROB_scaffold_045895_01G000200.1"/>
    <property type="gene ID" value="TraesROB_scaffold_045895_01G000200"/>
</dbReference>
<proteinExistence type="inferred from homology"/>
<protein>
    <recommendedName>
        <fullName evidence="6">UDP-glycosyltransferases domain-containing protein</fullName>
    </recommendedName>
</protein>
<dbReference type="GO" id="GO:0035251">
    <property type="term" value="F:UDP-glucosyltransferase activity"/>
    <property type="evidence" value="ECO:0000318"/>
    <property type="project" value="GO_Central"/>
</dbReference>
<evidence type="ECO:0000256" key="1">
    <source>
        <dbReference type="ARBA" id="ARBA00009995"/>
    </source>
</evidence>
<dbReference type="Gene3D" id="3.40.50.2000">
    <property type="entry name" value="Glycogen Phosphorylase B"/>
    <property type="match status" value="1"/>
</dbReference>
<dbReference type="Gramene" id="TraesCS6B03G0258100.1">
    <property type="protein sequence ID" value="TraesCS6B03G0258100.1.CDS1"/>
    <property type="gene ID" value="TraesCS6B03G0258100"/>
</dbReference>
<keyword evidence="2" id="KW-0328">Glycosyltransferase</keyword>
<accession>A0A3B6PFK7</accession>
<dbReference type="AlphaFoldDB" id="A0A3B6PFK7"/>
<dbReference type="CDD" id="cd03784">
    <property type="entry name" value="GT1_Gtf-like"/>
    <property type="match status" value="1"/>
</dbReference>
<dbReference type="OMA" id="NEWLPHE"/>
<dbReference type="OrthoDB" id="780184at2759"/>
<dbReference type="STRING" id="4565.A0A3B6PFK7"/>
<dbReference type="Gramene" id="TraesCS6B02G106600.1">
    <property type="protein sequence ID" value="TraesCS6B02G106600.1.cds1"/>
    <property type="gene ID" value="TraesCS6B02G106600"/>
</dbReference>
<evidence type="ECO:0008006" key="6">
    <source>
        <dbReference type="Google" id="ProtNLM"/>
    </source>
</evidence>
<dbReference type="SMR" id="A0A3B6PFK7"/>
<dbReference type="SUPFAM" id="SSF53756">
    <property type="entry name" value="UDP-Glycosyltransferase/glycogen phosphorylase"/>
    <property type="match status" value="1"/>
</dbReference>
<organism evidence="4">
    <name type="scientific">Triticum aestivum</name>
    <name type="common">Wheat</name>
    <dbReference type="NCBI Taxonomy" id="4565"/>
    <lineage>
        <taxon>Eukaryota</taxon>
        <taxon>Viridiplantae</taxon>
        <taxon>Streptophyta</taxon>
        <taxon>Embryophyta</taxon>
        <taxon>Tracheophyta</taxon>
        <taxon>Spermatophyta</taxon>
        <taxon>Magnoliopsida</taxon>
        <taxon>Liliopsida</taxon>
        <taxon>Poales</taxon>
        <taxon>Poaceae</taxon>
        <taxon>BOP clade</taxon>
        <taxon>Pooideae</taxon>
        <taxon>Triticodae</taxon>
        <taxon>Triticeae</taxon>
        <taxon>Triticinae</taxon>
        <taxon>Triticum</taxon>
    </lineage>
</organism>
<dbReference type="Gramene" id="TraesCAD_scaffold_019335_01G000200.1">
    <property type="protein sequence ID" value="TraesCAD_scaffold_019335_01G000200.1"/>
    <property type="gene ID" value="TraesCAD_scaffold_019335_01G000200"/>
</dbReference>
<dbReference type="Proteomes" id="UP000019116">
    <property type="component" value="Chromosome 6B"/>
</dbReference>
<dbReference type="Gramene" id="TraesWEE_scaffold_028240_01G000200.1">
    <property type="protein sequence ID" value="TraesWEE_scaffold_028240_01G000200.1"/>
    <property type="gene ID" value="TraesWEE_scaffold_028240_01G000200"/>
</dbReference>
<keyword evidence="3" id="KW-0808">Transferase</keyword>
<evidence type="ECO:0000313" key="5">
    <source>
        <dbReference type="Proteomes" id="UP000019116"/>
    </source>
</evidence>
<sequence>MAKRGSADNTKAHVTDGCLRWLDTKPASSVVYVSFGTFTTFSPAELRELARGLDLSGKDFVWVISSVAGSGTDGSEWMPEGFAELMARSDRGIIIRGWAPQTLILNHPALGGFMTQCGWNSALEAVSAGVAMVTWLRYPDQFYNQKLIVEVLRVGVSISAKDYTWPLEPHEVIGGKVIAGSIGRPMGSSEEGDADAVRKKAKDLSVKAKSAMEKGGSSYSDVGSLMDELMARRSSGEDTRLILQK</sequence>